<keyword evidence="8" id="KW-0732">Signal</keyword>
<dbReference type="EMBL" id="RXOL01000011">
    <property type="protein sequence ID" value="RVQ64868.1"/>
    <property type="molecule type" value="Genomic_DNA"/>
</dbReference>
<evidence type="ECO:0000313" key="11">
    <source>
        <dbReference type="Proteomes" id="UP000283003"/>
    </source>
</evidence>
<proteinExistence type="inferred from homology"/>
<evidence type="ECO:0000256" key="8">
    <source>
        <dbReference type="SAM" id="SignalP"/>
    </source>
</evidence>
<feature type="active site" description="Nucleophile" evidence="7">
    <location>
        <position position="378"/>
    </location>
</feature>
<dbReference type="InterPro" id="IPR052905">
    <property type="entry name" value="LD-transpeptidase_YkuD-like"/>
</dbReference>
<dbReference type="Pfam" id="PF20142">
    <property type="entry name" value="Scaffold"/>
    <property type="match status" value="1"/>
</dbReference>
<sequence>MRNHRILALLGLAIMAGPSFLVPTIAHSQTAQASPVAATSTDAAMRAAIGKRARGEVGAFYQARGNQPIWIKNGLIARDAQVFLRYLDEADLDGLKPSRYKARKLRERIAASDRGGVNELARAEVDLTKAFAKYVRDMRKTRDVGMEYADKALVPTVPTAATVLRAATIRDFDTYVAKMGWMSPHYVRMRGLVKTAREQRLDQNTMQTVRLNLERARVLPPAGVRHIVVDASEGRLWYYQAGDEAGTMKVVVGTAETQTPMLAGNISWAIVNPYWNIPDYLAQNNVAKKILSGRTLASMKMEVLSDWSREPAVIDPKTVNWQAVADGTQVVRIRELPHKYNSMGKVKFLFPNDHGIYLHDTPSREYFQKEDRHISNGCVRLEDATRLGRWMMGDKLDLKTKRPEEAAYLPAPVPVYLTYFTAAQTKQGVALRNDLYARDTAG</sequence>
<dbReference type="PROSITE" id="PS52029">
    <property type="entry name" value="LD_TPASE"/>
    <property type="match status" value="1"/>
</dbReference>
<dbReference type="AlphaFoldDB" id="A0A437GU91"/>
<evidence type="ECO:0000313" key="10">
    <source>
        <dbReference type="EMBL" id="RVQ64868.1"/>
    </source>
</evidence>
<dbReference type="Gene3D" id="2.40.440.10">
    <property type="entry name" value="L,D-transpeptidase catalytic domain-like"/>
    <property type="match status" value="1"/>
</dbReference>
<dbReference type="InterPro" id="IPR045380">
    <property type="entry name" value="LD_TPept_scaffold_dom"/>
</dbReference>
<keyword evidence="3" id="KW-0808">Transferase</keyword>
<dbReference type="GO" id="GO:0009252">
    <property type="term" value="P:peptidoglycan biosynthetic process"/>
    <property type="evidence" value="ECO:0007669"/>
    <property type="project" value="UniProtKB-UniPathway"/>
</dbReference>
<feature type="active site" description="Proton donor/acceptor" evidence="7">
    <location>
        <position position="359"/>
    </location>
</feature>
<evidence type="ECO:0000256" key="1">
    <source>
        <dbReference type="ARBA" id="ARBA00004752"/>
    </source>
</evidence>
<name>A0A437GU91_9SPHN</name>
<feature type="chain" id="PRO_5019567637" evidence="8">
    <location>
        <begin position="22"/>
        <end position="442"/>
    </location>
</feature>
<dbReference type="CDD" id="cd16913">
    <property type="entry name" value="YkuD_like"/>
    <property type="match status" value="1"/>
</dbReference>
<comment type="pathway">
    <text evidence="1 7">Cell wall biogenesis; peptidoglycan biosynthesis.</text>
</comment>
<dbReference type="SUPFAM" id="SSF141523">
    <property type="entry name" value="L,D-transpeptidase catalytic domain-like"/>
    <property type="match status" value="1"/>
</dbReference>
<dbReference type="Pfam" id="PF03734">
    <property type="entry name" value="YkuD"/>
    <property type="match status" value="1"/>
</dbReference>
<dbReference type="RefSeq" id="WP_127613686.1">
    <property type="nucleotide sequence ID" value="NZ_RXOL01000011.1"/>
</dbReference>
<dbReference type="UniPathway" id="UPA00219"/>
<dbReference type="GO" id="GO:0004180">
    <property type="term" value="F:carboxypeptidase activity"/>
    <property type="evidence" value="ECO:0007669"/>
    <property type="project" value="UniProtKB-ARBA"/>
</dbReference>
<keyword evidence="11" id="KW-1185">Reference proteome</keyword>
<evidence type="ECO:0000256" key="2">
    <source>
        <dbReference type="ARBA" id="ARBA00005992"/>
    </source>
</evidence>
<evidence type="ECO:0000256" key="4">
    <source>
        <dbReference type="ARBA" id="ARBA00022960"/>
    </source>
</evidence>
<dbReference type="GO" id="GO:0016740">
    <property type="term" value="F:transferase activity"/>
    <property type="evidence" value="ECO:0007669"/>
    <property type="project" value="UniProtKB-KW"/>
</dbReference>
<feature type="domain" description="L,D-TPase catalytic" evidence="9">
    <location>
        <begin position="225"/>
        <end position="399"/>
    </location>
</feature>
<comment type="similarity">
    <text evidence="2">Belongs to the YkuD family.</text>
</comment>
<keyword evidence="4 7" id="KW-0133">Cell shape</keyword>
<gene>
    <name evidence="10" type="ORF">EKN06_14840</name>
</gene>
<evidence type="ECO:0000256" key="3">
    <source>
        <dbReference type="ARBA" id="ARBA00022679"/>
    </source>
</evidence>
<protein>
    <submittedName>
        <fullName evidence="10">L,D-transpeptidase</fullName>
    </submittedName>
</protein>
<keyword evidence="5 7" id="KW-0573">Peptidoglycan synthesis</keyword>
<comment type="caution">
    <text evidence="10">The sequence shown here is derived from an EMBL/GenBank/DDBJ whole genome shotgun (WGS) entry which is preliminary data.</text>
</comment>
<dbReference type="GO" id="GO:0071555">
    <property type="term" value="P:cell wall organization"/>
    <property type="evidence" value="ECO:0007669"/>
    <property type="project" value="UniProtKB-UniRule"/>
</dbReference>
<dbReference type="Proteomes" id="UP000283003">
    <property type="component" value="Unassembled WGS sequence"/>
</dbReference>
<feature type="signal peptide" evidence="8">
    <location>
        <begin position="1"/>
        <end position="21"/>
    </location>
</feature>
<dbReference type="InterPro" id="IPR005490">
    <property type="entry name" value="LD_TPept_cat_dom"/>
</dbReference>
<evidence type="ECO:0000256" key="7">
    <source>
        <dbReference type="PROSITE-ProRule" id="PRU01373"/>
    </source>
</evidence>
<dbReference type="PANTHER" id="PTHR41533:SF2">
    <property type="entry name" value="BLR7131 PROTEIN"/>
    <property type="match status" value="1"/>
</dbReference>
<accession>A0A437GU91</accession>
<reference evidence="10 11" key="1">
    <citation type="submission" date="2018-12" db="EMBL/GenBank/DDBJ databases">
        <title>Croceicoccus ponticola sp. nov., a lipolytic bacterium isolated from seawater.</title>
        <authorList>
            <person name="Yoon J.-H."/>
        </authorList>
    </citation>
    <scope>NUCLEOTIDE SEQUENCE [LARGE SCALE GENOMIC DNA]</scope>
    <source>
        <strain evidence="10 11">GM-16</strain>
    </source>
</reference>
<dbReference type="GO" id="GO:0008360">
    <property type="term" value="P:regulation of cell shape"/>
    <property type="evidence" value="ECO:0007669"/>
    <property type="project" value="UniProtKB-UniRule"/>
</dbReference>
<dbReference type="PANTHER" id="PTHR41533">
    <property type="entry name" value="L,D-TRANSPEPTIDASE HI_1667-RELATED"/>
    <property type="match status" value="1"/>
</dbReference>
<keyword evidence="6 7" id="KW-0961">Cell wall biogenesis/degradation</keyword>
<evidence type="ECO:0000256" key="6">
    <source>
        <dbReference type="ARBA" id="ARBA00023316"/>
    </source>
</evidence>
<evidence type="ECO:0000256" key="5">
    <source>
        <dbReference type="ARBA" id="ARBA00022984"/>
    </source>
</evidence>
<organism evidence="10 11">
    <name type="scientific">Croceicoccus ponticola</name>
    <dbReference type="NCBI Taxonomy" id="2217664"/>
    <lineage>
        <taxon>Bacteria</taxon>
        <taxon>Pseudomonadati</taxon>
        <taxon>Pseudomonadota</taxon>
        <taxon>Alphaproteobacteria</taxon>
        <taxon>Sphingomonadales</taxon>
        <taxon>Erythrobacteraceae</taxon>
        <taxon>Croceicoccus</taxon>
    </lineage>
</organism>
<dbReference type="InterPro" id="IPR038063">
    <property type="entry name" value="Transpep_catalytic_dom"/>
</dbReference>
<evidence type="ECO:0000259" key="9">
    <source>
        <dbReference type="PROSITE" id="PS52029"/>
    </source>
</evidence>
<dbReference type="OrthoDB" id="9778545at2"/>